<keyword evidence="3" id="KW-0378">Hydrolase</keyword>
<keyword evidence="2" id="KW-0479">Metal-binding</keyword>
<keyword evidence="7" id="KW-1185">Reference proteome</keyword>
<dbReference type="Proteomes" id="UP000295537">
    <property type="component" value="Unassembled WGS sequence"/>
</dbReference>
<name>A0A4R2N8U6_9PAST</name>
<keyword evidence="4" id="KW-0460">Magnesium</keyword>
<protein>
    <recommendedName>
        <fullName evidence="8">Cof subfamily protein (Haloacid dehalogenase superfamily)/HAD superfamily hydrolase (TIGR01484 family)</fullName>
    </recommendedName>
</protein>
<comment type="cofactor">
    <cofactor evidence="1">
        <name>Mg(2+)</name>
        <dbReference type="ChEBI" id="CHEBI:18420"/>
    </cofactor>
</comment>
<dbReference type="InterPro" id="IPR023214">
    <property type="entry name" value="HAD_sf"/>
</dbReference>
<dbReference type="PANTHER" id="PTHR47267:SF4">
    <property type="entry name" value="PYRIDOXAL PHOSPHATE PHOSPHATASE YIGL"/>
    <property type="match status" value="1"/>
</dbReference>
<dbReference type="Gene3D" id="3.30.1240.10">
    <property type="match status" value="1"/>
</dbReference>
<evidence type="ECO:0000256" key="4">
    <source>
        <dbReference type="ARBA" id="ARBA00022842"/>
    </source>
</evidence>
<accession>A0A4R2N8U6</accession>
<dbReference type="GO" id="GO:0000287">
    <property type="term" value="F:magnesium ion binding"/>
    <property type="evidence" value="ECO:0007669"/>
    <property type="project" value="UniProtKB-ARBA"/>
</dbReference>
<evidence type="ECO:0000313" key="6">
    <source>
        <dbReference type="EMBL" id="TCP17410.1"/>
    </source>
</evidence>
<dbReference type="GO" id="GO:0016791">
    <property type="term" value="F:phosphatase activity"/>
    <property type="evidence" value="ECO:0007669"/>
    <property type="project" value="UniProtKB-ARBA"/>
</dbReference>
<dbReference type="PROSITE" id="PS01229">
    <property type="entry name" value="COF_2"/>
    <property type="match status" value="1"/>
</dbReference>
<dbReference type="InterPro" id="IPR006379">
    <property type="entry name" value="HAD-SF_hydro_IIB"/>
</dbReference>
<dbReference type="InterPro" id="IPR036412">
    <property type="entry name" value="HAD-like_sf"/>
</dbReference>
<sequence length="270" mass="30679">MANQFRAVISDLDGTLLNHKQHIGDFTVKTVERLAKKGLDIFIATGRSFVDVKQLMKNCSLEEAILVTSNGARASTLTGQLLYSNYIPEDIVNELFRLPFERTRVCLNSYQGDEWFINVDVAALRQYYEHSGFMYNVVNFERHHTNQAEKLFFIAQTIDDLLPIEQKIKQLFANQLQLTYSSPQCLEIMNYGVCKANTLSTLMNNKGYNLAHCIAFGDGLNDIEMLTQAGRGCIMENADPRLKQALPSNEIIGNHKDEAVAYYLCKEFEL</sequence>
<dbReference type="InterPro" id="IPR000150">
    <property type="entry name" value="Cof"/>
</dbReference>
<dbReference type="Pfam" id="PF08282">
    <property type="entry name" value="Hydrolase_3"/>
    <property type="match status" value="1"/>
</dbReference>
<proteinExistence type="inferred from homology"/>
<dbReference type="AlphaFoldDB" id="A0A4R2N8U6"/>
<dbReference type="NCBIfam" id="TIGR00099">
    <property type="entry name" value="Cof-subfamily"/>
    <property type="match status" value="1"/>
</dbReference>
<evidence type="ECO:0008006" key="8">
    <source>
        <dbReference type="Google" id="ProtNLM"/>
    </source>
</evidence>
<dbReference type="SFLD" id="SFLDS00003">
    <property type="entry name" value="Haloacid_Dehalogenase"/>
    <property type="match status" value="1"/>
</dbReference>
<evidence type="ECO:0000256" key="1">
    <source>
        <dbReference type="ARBA" id="ARBA00001946"/>
    </source>
</evidence>
<evidence type="ECO:0000256" key="5">
    <source>
        <dbReference type="ARBA" id="ARBA00034778"/>
    </source>
</evidence>
<dbReference type="RefSeq" id="WP_132501332.1">
    <property type="nucleotide sequence ID" value="NZ_LVXA01000001.1"/>
</dbReference>
<dbReference type="SFLD" id="SFLDG01140">
    <property type="entry name" value="C2.B:_Phosphomannomutase_and_P"/>
    <property type="match status" value="1"/>
</dbReference>
<evidence type="ECO:0000256" key="2">
    <source>
        <dbReference type="ARBA" id="ARBA00022723"/>
    </source>
</evidence>
<dbReference type="SUPFAM" id="SSF56784">
    <property type="entry name" value="HAD-like"/>
    <property type="match status" value="1"/>
</dbReference>
<dbReference type="EMBL" id="SLXJ01000006">
    <property type="protein sequence ID" value="TCP17410.1"/>
    <property type="molecule type" value="Genomic_DNA"/>
</dbReference>
<dbReference type="NCBIfam" id="TIGR01484">
    <property type="entry name" value="HAD-SF-IIB"/>
    <property type="match status" value="1"/>
</dbReference>
<evidence type="ECO:0000256" key="3">
    <source>
        <dbReference type="ARBA" id="ARBA00022801"/>
    </source>
</evidence>
<dbReference type="PROSITE" id="PS01228">
    <property type="entry name" value="COF_1"/>
    <property type="match status" value="1"/>
</dbReference>
<dbReference type="PANTHER" id="PTHR47267">
    <property type="match status" value="1"/>
</dbReference>
<organism evidence="6 7">
    <name type="scientific">Nicoletella semolina</name>
    <dbReference type="NCBI Taxonomy" id="271160"/>
    <lineage>
        <taxon>Bacteria</taxon>
        <taxon>Pseudomonadati</taxon>
        <taxon>Pseudomonadota</taxon>
        <taxon>Gammaproteobacteria</taxon>
        <taxon>Pasteurellales</taxon>
        <taxon>Pasteurellaceae</taxon>
        <taxon>Nicoletella</taxon>
    </lineage>
</organism>
<comment type="caution">
    <text evidence="6">The sequence shown here is derived from an EMBL/GenBank/DDBJ whole genome shotgun (WGS) entry which is preliminary data.</text>
</comment>
<reference evidence="6 7" key="1">
    <citation type="submission" date="2019-03" db="EMBL/GenBank/DDBJ databases">
        <title>Genomic Encyclopedia of Type Strains, Phase IV (KMG-IV): sequencing the most valuable type-strain genomes for metagenomic binning, comparative biology and taxonomic classification.</title>
        <authorList>
            <person name="Goeker M."/>
        </authorList>
    </citation>
    <scope>NUCLEOTIDE SEQUENCE [LARGE SCALE GENOMIC DNA]</scope>
    <source>
        <strain evidence="6 7">DSM 16380</strain>
    </source>
</reference>
<evidence type="ECO:0000313" key="7">
    <source>
        <dbReference type="Proteomes" id="UP000295537"/>
    </source>
</evidence>
<dbReference type="Gene3D" id="3.40.50.1000">
    <property type="entry name" value="HAD superfamily/HAD-like"/>
    <property type="match status" value="1"/>
</dbReference>
<gene>
    <name evidence="6" type="ORF">EV693_106100</name>
</gene>
<comment type="similarity">
    <text evidence="5">Belongs to the HAD-like hydrolase superfamily. Cof family.</text>
</comment>
<dbReference type="OrthoDB" id="5498330at2"/>